<dbReference type="AlphaFoldDB" id="A0A3L6PDR9"/>
<evidence type="ECO:0000259" key="8">
    <source>
        <dbReference type="Pfam" id="PF00291"/>
    </source>
</evidence>
<evidence type="ECO:0000256" key="7">
    <source>
        <dbReference type="SAM" id="MobiDB-lite"/>
    </source>
</evidence>
<dbReference type="FunFam" id="3.40.50.1100:FF:000118">
    <property type="entry name" value="Related to CYS4-cystathionine beta-synthase"/>
    <property type="match status" value="1"/>
</dbReference>
<keyword evidence="6" id="KW-0175">Coiled coil</keyword>
<dbReference type="Proteomes" id="UP000275267">
    <property type="component" value="Unassembled WGS sequence"/>
</dbReference>
<evidence type="ECO:0000313" key="9">
    <source>
        <dbReference type="EMBL" id="RLM55048.1"/>
    </source>
</evidence>
<sequence>MEAALRGIRGKLTEHREKVISALLLGSFLALGWRSAEQQREIEGLEAEKNSLRAANASMSTAMWAWREELFSLAAAPSSPISVSRLRHIYGEEEVAPPAAPKQPGSLNHLVLVLNHDDVQNEFILCRNCEEQEENMEEEEGRRGIPSLLKPPSPPETEAGSLQQEHIASDITQLVGWTPLIEVKRITQKDEGNARIVGKLECYQPLCSVKDRSALRMVEDAEEKGLISPGVTTLVEPTSGNMGIGLAYIAVLRGYRFLAVMPAEYSLDKQILLRYLGAEVVLTDPSLGFQGQLDKVEQLKKEIPNVHVLDQFANAANPEAHFTWTGPEIWKDTAGKVNIFVAGSGTGGTISGVGKYLKMKNPAVKVICVEPAESPVISGGKPSRHKIQGVGPGFVPKNLDTSLIDEIITVTAEDAMANARRLAREEGLLAGISSGANLAACLKVASREENNGKMIVTVFPSGGERYMNSDLFAAVREECIAMTF</sequence>
<evidence type="ECO:0000256" key="4">
    <source>
        <dbReference type="PIRSR" id="PIRSR605856-50"/>
    </source>
</evidence>
<dbReference type="SUPFAM" id="SSF53686">
    <property type="entry name" value="Tryptophan synthase beta subunit-like PLP-dependent enzymes"/>
    <property type="match status" value="1"/>
</dbReference>
<accession>A0A3L6PDR9</accession>
<evidence type="ECO:0000313" key="10">
    <source>
        <dbReference type="Proteomes" id="UP000275267"/>
    </source>
</evidence>
<dbReference type="FunFam" id="3.40.50.1100:FF:000043">
    <property type="entry name" value="Cysteine synthase, chloroplastic/chromoplastic"/>
    <property type="match status" value="1"/>
</dbReference>
<feature type="domain" description="Tryptophan synthase beta chain-like PALP" evidence="8">
    <location>
        <begin position="171"/>
        <end position="460"/>
    </location>
</feature>
<dbReference type="STRING" id="4540.A0A3L6PDR9"/>
<feature type="binding site" evidence="4">
    <location>
        <begin position="345"/>
        <end position="349"/>
    </location>
    <ligand>
        <name>pyridoxal 5'-phosphate</name>
        <dbReference type="ChEBI" id="CHEBI:597326"/>
    </ligand>
</feature>
<dbReference type="InterPro" id="IPR036052">
    <property type="entry name" value="TrpB-like_PALP_sf"/>
</dbReference>
<feature type="region of interest" description="Disordered" evidence="7">
    <location>
        <begin position="135"/>
        <end position="160"/>
    </location>
</feature>
<dbReference type="InterPro" id="IPR001926">
    <property type="entry name" value="TrpB-like_PALP"/>
</dbReference>
<dbReference type="CDD" id="cd01561">
    <property type="entry name" value="CBS_like"/>
    <property type="match status" value="1"/>
</dbReference>
<feature type="coiled-coil region" evidence="6">
    <location>
        <begin position="35"/>
        <end position="62"/>
    </location>
</feature>
<reference evidence="10" key="1">
    <citation type="journal article" date="2019" name="Nat. Commun.">
        <title>The genome of broomcorn millet.</title>
        <authorList>
            <person name="Zou C."/>
            <person name="Miki D."/>
            <person name="Li D."/>
            <person name="Tang Q."/>
            <person name="Xiao L."/>
            <person name="Rajput S."/>
            <person name="Deng P."/>
            <person name="Jia W."/>
            <person name="Huang R."/>
            <person name="Zhang M."/>
            <person name="Sun Y."/>
            <person name="Hu J."/>
            <person name="Fu X."/>
            <person name="Schnable P.S."/>
            <person name="Li F."/>
            <person name="Zhang H."/>
            <person name="Feng B."/>
            <person name="Zhu X."/>
            <person name="Liu R."/>
            <person name="Schnable J.C."/>
            <person name="Zhu J.-K."/>
            <person name="Zhang H."/>
        </authorList>
    </citation>
    <scope>NUCLEOTIDE SEQUENCE [LARGE SCALE GENOMIC DNA]</scope>
</reference>
<comment type="cofactor">
    <cofactor evidence="1 4">
        <name>pyridoxal 5'-phosphate</name>
        <dbReference type="ChEBI" id="CHEBI:597326"/>
    </cofactor>
</comment>
<name>A0A3L6PDR9_PANMI</name>
<keyword evidence="3 4" id="KW-0663">Pyridoxal phosphate</keyword>
<dbReference type="Gene3D" id="3.40.50.1100">
    <property type="match status" value="2"/>
</dbReference>
<proteinExistence type="inferred from homology"/>
<dbReference type="InterPro" id="IPR005859">
    <property type="entry name" value="CysK"/>
</dbReference>
<evidence type="ECO:0000256" key="5">
    <source>
        <dbReference type="PIRSR" id="PIRSR605856-51"/>
    </source>
</evidence>
<protein>
    <recommendedName>
        <fullName evidence="8">Tryptophan synthase beta chain-like PALP domain-containing protein</fullName>
    </recommendedName>
</protein>
<feature type="modified residue" description="N6-(pyridoxal phosphate)lysine" evidence="5">
    <location>
        <position position="210"/>
    </location>
</feature>
<dbReference type="NCBIfam" id="TIGR01136">
    <property type="entry name" value="cysKM"/>
    <property type="match status" value="1"/>
</dbReference>
<dbReference type="PANTHER" id="PTHR10314">
    <property type="entry name" value="CYSTATHIONINE BETA-SYNTHASE"/>
    <property type="match status" value="1"/>
</dbReference>
<dbReference type="GO" id="GO:0006535">
    <property type="term" value="P:cysteine biosynthetic process from serine"/>
    <property type="evidence" value="ECO:0007669"/>
    <property type="project" value="InterPro"/>
</dbReference>
<dbReference type="InterPro" id="IPR005856">
    <property type="entry name" value="Cys_synth"/>
</dbReference>
<feature type="binding site" evidence="4">
    <location>
        <position position="241"/>
    </location>
    <ligand>
        <name>pyridoxal 5'-phosphate</name>
        <dbReference type="ChEBI" id="CHEBI:597326"/>
    </ligand>
</feature>
<keyword evidence="10" id="KW-1185">Reference proteome</keyword>
<dbReference type="Pfam" id="PF00291">
    <property type="entry name" value="PALP"/>
    <property type="match status" value="1"/>
</dbReference>
<dbReference type="OrthoDB" id="10259545at2759"/>
<evidence type="ECO:0000256" key="3">
    <source>
        <dbReference type="ARBA" id="ARBA00022898"/>
    </source>
</evidence>
<feature type="binding site" evidence="4">
    <location>
        <position position="433"/>
    </location>
    <ligand>
        <name>pyridoxal 5'-phosphate</name>
        <dbReference type="ChEBI" id="CHEBI:597326"/>
    </ligand>
</feature>
<organism evidence="9 10">
    <name type="scientific">Panicum miliaceum</name>
    <name type="common">Proso millet</name>
    <name type="synonym">Broomcorn millet</name>
    <dbReference type="NCBI Taxonomy" id="4540"/>
    <lineage>
        <taxon>Eukaryota</taxon>
        <taxon>Viridiplantae</taxon>
        <taxon>Streptophyta</taxon>
        <taxon>Embryophyta</taxon>
        <taxon>Tracheophyta</taxon>
        <taxon>Spermatophyta</taxon>
        <taxon>Magnoliopsida</taxon>
        <taxon>Liliopsida</taxon>
        <taxon>Poales</taxon>
        <taxon>Poaceae</taxon>
        <taxon>PACMAD clade</taxon>
        <taxon>Panicoideae</taxon>
        <taxon>Panicodae</taxon>
        <taxon>Paniceae</taxon>
        <taxon>Panicinae</taxon>
        <taxon>Panicum</taxon>
        <taxon>Panicum sect. Panicum</taxon>
    </lineage>
</organism>
<dbReference type="GO" id="GO:0004124">
    <property type="term" value="F:cysteine synthase activity"/>
    <property type="evidence" value="ECO:0007669"/>
    <property type="project" value="InterPro"/>
</dbReference>
<evidence type="ECO:0000256" key="2">
    <source>
        <dbReference type="ARBA" id="ARBA00007103"/>
    </source>
</evidence>
<dbReference type="EMBL" id="PQIB02000018">
    <property type="protein sequence ID" value="RLM55048.1"/>
    <property type="molecule type" value="Genomic_DNA"/>
</dbReference>
<comment type="similarity">
    <text evidence="2">Belongs to the cysteine synthase/cystathionine beta-synthase family.</text>
</comment>
<evidence type="ECO:0000256" key="6">
    <source>
        <dbReference type="SAM" id="Coils"/>
    </source>
</evidence>
<comment type="caution">
    <text evidence="9">The sequence shown here is derived from an EMBL/GenBank/DDBJ whole genome shotgun (WGS) entry which is preliminary data.</text>
</comment>
<evidence type="ECO:0000256" key="1">
    <source>
        <dbReference type="ARBA" id="ARBA00001933"/>
    </source>
</evidence>
<dbReference type="NCBIfam" id="TIGR01139">
    <property type="entry name" value="cysK"/>
    <property type="match status" value="1"/>
</dbReference>
<gene>
    <name evidence="9" type="ORF">C2845_PM10G02750</name>
</gene>
<dbReference type="InterPro" id="IPR050214">
    <property type="entry name" value="Cys_Synth/Cystath_Beta-Synth"/>
</dbReference>